<organism evidence="1 2">
    <name type="scientific">Brassica cretica</name>
    <name type="common">Mustard</name>
    <dbReference type="NCBI Taxonomy" id="69181"/>
    <lineage>
        <taxon>Eukaryota</taxon>
        <taxon>Viridiplantae</taxon>
        <taxon>Streptophyta</taxon>
        <taxon>Embryophyta</taxon>
        <taxon>Tracheophyta</taxon>
        <taxon>Spermatophyta</taxon>
        <taxon>Magnoliopsida</taxon>
        <taxon>eudicotyledons</taxon>
        <taxon>Gunneridae</taxon>
        <taxon>Pentapetalae</taxon>
        <taxon>rosids</taxon>
        <taxon>malvids</taxon>
        <taxon>Brassicales</taxon>
        <taxon>Brassicaceae</taxon>
        <taxon>Brassiceae</taxon>
        <taxon>Brassica</taxon>
    </lineage>
</organism>
<dbReference type="EMBL" id="QGKX02001621">
    <property type="protein sequence ID" value="KAF3504447.1"/>
    <property type="molecule type" value="Genomic_DNA"/>
</dbReference>
<accession>A0A8S9NR77</accession>
<gene>
    <name evidence="1" type="ORF">F2Q69_00043066</name>
</gene>
<sequence length="352" mass="40157">MNRVEECMGQDPKILRGRILARLRLVKAVIDFCPGTWRLDGLSSWNPEARWTFVLEPGGWMDFRVMLSSAPVSKLLLIVCDIALCPRRRVSHSTSLRLGSIDINSPKKGPWTFVSGPEAVYNPKMSCGNSKVLLSILRSYLDQEVMWESGGSSLDPEILFGTRRLSKDPKVVSGALPRPGGRIRTWRSFGNPEVPSDPEVVFKTQRSFGNPEVPSDPEVVFRTQMSFVNPEVPSDPEVVFRTRRSFGNPEFREDFRLHFWRLSSSMNRVEECMGQDPKILRGRILARLRIRGMRRFNKTRRPKLRILMLDGLSSWNPEARWTFVLEPGGWMDSRPGTRRLDGLSSWNPEAVG</sequence>
<protein>
    <submittedName>
        <fullName evidence="1">Uncharacterized protein</fullName>
    </submittedName>
</protein>
<comment type="caution">
    <text evidence="1">The sequence shown here is derived from an EMBL/GenBank/DDBJ whole genome shotgun (WGS) entry which is preliminary data.</text>
</comment>
<evidence type="ECO:0000313" key="1">
    <source>
        <dbReference type="EMBL" id="KAF3504447.1"/>
    </source>
</evidence>
<evidence type="ECO:0000313" key="2">
    <source>
        <dbReference type="Proteomes" id="UP000712600"/>
    </source>
</evidence>
<dbReference type="AlphaFoldDB" id="A0A8S9NR77"/>
<name>A0A8S9NR77_BRACR</name>
<dbReference type="Proteomes" id="UP000712600">
    <property type="component" value="Unassembled WGS sequence"/>
</dbReference>
<reference evidence="1" key="1">
    <citation type="submission" date="2019-12" db="EMBL/GenBank/DDBJ databases">
        <title>Genome sequencing and annotation of Brassica cretica.</title>
        <authorList>
            <person name="Studholme D.J."/>
            <person name="Sarris P."/>
        </authorList>
    </citation>
    <scope>NUCLEOTIDE SEQUENCE</scope>
    <source>
        <strain evidence="1">PFS-109/04</strain>
        <tissue evidence="1">Leaf</tissue>
    </source>
</reference>
<proteinExistence type="predicted"/>